<organism evidence="1 2">
    <name type="scientific">Favolaschia claudopus</name>
    <dbReference type="NCBI Taxonomy" id="2862362"/>
    <lineage>
        <taxon>Eukaryota</taxon>
        <taxon>Fungi</taxon>
        <taxon>Dikarya</taxon>
        <taxon>Basidiomycota</taxon>
        <taxon>Agaricomycotina</taxon>
        <taxon>Agaricomycetes</taxon>
        <taxon>Agaricomycetidae</taxon>
        <taxon>Agaricales</taxon>
        <taxon>Marasmiineae</taxon>
        <taxon>Mycenaceae</taxon>
        <taxon>Favolaschia</taxon>
    </lineage>
</organism>
<keyword evidence="2" id="KW-1185">Reference proteome</keyword>
<dbReference type="InterPro" id="IPR032675">
    <property type="entry name" value="LRR_dom_sf"/>
</dbReference>
<dbReference type="Proteomes" id="UP001362999">
    <property type="component" value="Unassembled WGS sequence"/>
</dbReference>
<proteinExistence type="predicted"/>
<name>A0AAW0CUW6_9AGAR</name>
<dbReference type="AlphaFoldDB" id="A0AAW0CUW6"/>
<accession>A0AAW0CUW6</accession>
<reference evidence="1 2" key="1">
    <citation type="journal article" date="2024" name="J Genomics">
        <title>Draft genome sequencing and assembly of Favolaschia claudopus CIRM-BRFM 2984 isolated from oak limbs.</title>
        <authorList>
            <person name="Navarro D."/>
            <person name="Drula E."/>
            <person name="Chaduli D."/>
            <person name="Cazenave R."/>
            <person name="Ahrendt S."/>
            <person name="Wang J."/>
            <person name="Lipzen A."/>
            <person name="Daum C."/>
            <person name="Barry K."/>
            <person name="Grigoriev I.V."/>
            <person name="Favel A."/>
            <person name="Rosso M.N."/>
            <person name="Martin F."/>
        </authorList>
    </citation>
    <scope>NUCLEOTIDE SEQUENCE [LARGE SCALE GENOMIC DNA]</scope>
    <source>
        <strain evidence="1 2">CIRM-BRFM 2984</strain>
    </source>
</reference>
<evidence type="ECO:0000313" key="1">
    <source>
        <dbReference type="EMBL" id="KAK7042453.1"/>
    </source>
</evidence>
<dbReference type="Gene3D" id="3.80.10.10">
    <property type="entry name" value="Ribonuclease Inhibitor"/>
    <property type="match status" value="1"/>
</dbReference>
<evidence type="ECO:0008006" key="3">
    <source>
        <dbReference type="Google" id="ProtNLM"/>
    </source>
</evidence>
<comment type="caution">
    <text evidence="1">The sequence shown here is derived from an EMBL/GenBank/DDBJ whole genome shotgun (WGS) entry which is preliminary data.</text>
</comment>
<evidence type="ECO:0000313" key="2">
    <source>
        <dbReference type="Proteomes" id="UP001362999"/>
    </source>
</evidence>
<protein>
    <recommendedName>
        <fullName evidence="3">F-box domain-containing protein</fullName>
    </recommendedName>
</protein>
<dbReference type="EMBL" id="JAWWNJ010000013">
    <property type="protein sequence ID" value="KAK7042453.1"/>
    <property type="molecule type" value="Genomic_DNA"/>
</dbReference>
<sequence length="468" mass="52680">MTGLLSLPTELLVEIVNAARDHRRHGDFPPSQFFYPKLEPELRFCHISRRLRNVVLGAPSLWTYTEVDVWHPGSVEFFKMHLELSRNCNLWIIIRELSWDKITVESQQITEALNHVVPHVSRIQGLAIMSNPTSMDAVLAPFRFLEAPRLQYLQIDGGDGVSEDVHACMDIFQLGAPRITSFNARGFTPQPPLPQWAASLRRLEMWRWEEDGNDDGGCVLARIVPSCSNSLVHLHLDMLTMRHGLIPAGSFRIPTLKTLRLLMDPDADGADDLFSALRLFDVPAVLDLTIIFAHGQHICALFNDPDSLRGTTFPSLNSLSFLSQGCHCDSQADADRLRHTSIAAPPTRLFPALTCLKLVGGCFTAPIIADILCPSPHQWPLRELAVSLSNTVEWELSQTEEPTTPRAQANLDLLQAIYSSLQRIIISRRQRGQSLPSFKLSPQLFHQDYWDDNAVQVEMFYPPESLEA</sequence>
<gene>
    <name evidence="1" type="ORF">R3P38DRAFT_2890572</name>
</gene>